<keyword evidence="2" id="KW-1185">Reference proteome</keyword>
<name>A0A9K3GP67_9EUKA</name>
<reference evidence="1 2" key="1">
    <citation type="journal article" date="2018" name="PLoS ONE">
        <title>The draft genome of Kipferlia bialata reveals reductive genome evolution in fornicate parasites.</title>
        <authorList>
            <person name="Tanifuji G."/>
            <person name="Takabayashi S."/>
            <person name="Kume K."/>
            <person name="Takagi M."/>
            <person name="Nakayama T."/>
            <person name="Kamikawa R."/>
            <person name="Inagaki Y."/>
            <person name="Hashimoto T."/>
        </authorList>
    </citation>
    <scope>NUCLEOTIDE SEQUENCE [LARGE SCALE GENOMIC DNA]</scope>
    <source>
        <strain evidence="1">NY0173</strain>
    </source>
</reference>
<dbReference type="EMBL" id="BDIP01005064">
    <property type="protein sequence ID" value="GIQ89456.1"/>
    <property type="molecule type" value="Genomic_DNA"/>
</dbReference>
<evidence type="ECO:0000313" key="1">
    <source>
        <dbReference type="EMBL" id="GIQ89456.1"/>
    </source>
</evidence>
<proteinExistence type="predicted"/>
<feature type="non-terminal residue" evidence="1">
    <location>
        <position position="1"/>
    </location>
</feature>
<dbReference type="Proteomes" id="UP000265618">
    <property type="component" value="Unassembled WGS sequence"/>
</dbReference>
<dbReference type="AlphaFoldDB" id="A0A9K3GP67"/>
<evidence type="ECO:0000313" key="2">
    <source>
        <dbReference type="Proteomes" id="UP000265618"/>
    </source>
</evidence>
<gene>
    <name evidence="1" type="ORF">KIPB_011929</name>
</gene>
<protein>
    <submittedName>
        <fullName evidence="1">Uncharacterized protein</fullName>
    </submittedName>
</protein>
<accession>A0A9K3GP67</accession>
<comment type="caution">
    <text evidence="1">The sequence shown here is derived from an EMBL/GenBank/DDBJ whole genome shotgun (WGS) entry which is preliminary data.</text>
</comment>
<sequence>MKISPFEQYLRYHIEVEFKEYYLNY</sequence>
<organism evidence="1 2">
    <name type="scientific">Kipferlia bialata</name>
    <dbReference type="NCBI Taxonomy" id="797122"/>
    <lineage>
        <taxon>Eukaryota</taxon>
        <taxon>Metamonada</taxon>
        <taxon>Carpediemonas-like organisms</taxon>
        <taxon>Kipferlia</taxon>
    </lineage>
</organism>